<feature type="region of interest" description="Disordered" evidence="6">
    <location>
        <begin position="47"/>
        <end position="71"/>
    </location>
</feature>
<dbReference type="Pfam" id="PF03958">
    <property type="entry name" value="Secretin_N"/>
    <property type="match status" value="1"/>
</dbReference>
<evidence type="ECO:0000256" key="4">
    <source>
        <dbReference type="RuleBase" id="RU004003"/>
    </source>
</evidence>
<dbReference type="InterPro" id="IPR005644">
    <property type="entry name" value="NolW-like"/>
</dbReference>
<comment type="subcellular location">
    <subcellularLocation>
        <location evidence="5">Cell outer membrane</location>
    </subcellularLocation>
    <subcellularLocation>
        <location evidence="1">Membrane</location>
    </subcellularLocation>
</comment>
<dbReference type="GO" id="GO:0015627">
    <property type="term" value="C:type II protein secretion system complex"/>
    <property type="evidence" value="ECO:0007669"/>
    <property type="project" value="TreeGrafter"/>
</dbReference>
<keyword evidence="5" id="KW-0813">Transport</keyword>
<proteinExistence type="inferred from homology"/>
<evidence type="ECO:0000256" key="5">
    <source>
        <dbReference type="RuleBase" id="RU004004"/>
    </source>
</evidence>
<dbReference type="Proteomes" id="UP000886042">
    <property type="component" value="Unassembled WGS sequence"/>
</dbReference>
<keyword evidence="3" id="KW-0472">Membrane</keyword>
<dbReference type="Gene3D" id="3.30.1370.120">
    <property type="match status" value="2"/>
</dbReference>
<evidence type="ECO:0000256" key="2">
    <source>
        <dbReference type="ARBA" id="ARBA00022729"/>
    </source>
</evidence>
<feature type="domain" description="Type II/III secretion system secretin-like" evidence="7">
    <location>
        <begin position="533"/>
        <end position="608"/>
    </location>
</feature>
<dbReference type="Pfam" id="PF00263">
    <property type="entry name" value="Secretin"/>
    <property type="match status" value="1"/>
</dbReference>
<dbReference type="EMBL" id="DRMN01000340">
    <property type="protein sequence ID" value="HFB55301.1"/>
    <property type="molecule type" value="Genomic_DNA"/>
</dbReference>
<evidence type="ECO:0000259" key="7">
    <source>
        <dbReference type="Pfam" id="PF00263"/>
    </source>
</evidence>
<dbReference type="InterPro" id="IPR004846">
    <property type="entry name" value="T2SS/T3SS_dom"/>
</dbReference>
<sequence>MNMGKNNKTNANVPHKRGGVRLGCALMGMSLVLSGCEHLGQIDQEPGKTLKEQSMVSQVDRAPKPGSKSVDGAIDARNNFVQTPSQIGKVPTLTAMDNDGFDGPTSQKPKLGIKKVDAFVAPLVLPEFIDVVFGQMLKTPYVTGPEIASRKDVVQLRSSGEMDAKNFLDLVSSALEDYGVRIVAENGSYRILEDKALRSRIPQFIKSRARLRTPSDLRPVIQFVEMQAVSANSMSAFLYQAFGRQNDKIKITANVQENYITLAGLPADVDAALAVILEMDELRYAGTQVQRYTPRYWKAEELGRELKKALSVEGWQVTDNPLETRTIFIMPVKYSNDIFIFTHSGDALKRANTWVKELDRPINGGDSQQIYIYQVRNVDATLLAETANAVIDARDGNGGAGGARSRVERPLRDTQGSSGGIKENRALGGLRSGMFTVDPLGNRIVFSGSANDYEKLVSLLEQLDTPAPEVLIEVQIAEVTLTDNTSYGTEFFVDDLGNNSAQLTARSNGLGLGGSGLTVGVLSGNVDATLNAFATNRRVKLLSTPFLTARSGGSSEIQVGTDVPIITSQRAANNQSGTGATDILQNVAYRKTGVLLTIEPIIFSDNRI</sequence>
<gene>
    <name evidence="9" type="ORF">ENJ46_05200</name>
</gene>
<feature type="non-terminal residue" evidence="9">
    <location>
        <position position="608"/>
    </location>
</feature>
<comment type="similarity">
    <text evidence="4">Belongs to the bacterial secretin family.</text>
</comment>
<dbReference type="PANTHER" id="PTHR30332">
    <property type="entry name" value="PROBABLE GENERAL SECRETION PATHWAY PROTEIN D"/>
    <property type="match status" value="1"/>
</dbReference>
<evidence type="ECO:0000313" key="9">
    <source>
        <dbReference type="EMBL" id="HFB55301.1"/>
    </source>
</evidence>
<feature type="domain" description="NolW-like" evidence="8">
    <location>
        <begin position="372"/>
        <end position="468"/>
    </location>
</feature>
<evidence type="ECO:0000259" key="8">
    <source>
        <dbReference type="Pfam" id="PF03958"/>
    </source>
</evidence>
<evidence type="ECO:0000256" key="6">
    <source>
        <dbReference type="SAM" id="MobiDB-lite"/>
    </source>
</evidence>
<feature type="region of interest" description="Disordered" evidence="6">
    <location>
        <begin position="397"/>
        <end position="423"/>
    </location>
</feature>
<organism evidence="9">
    <name type="scientific">Hellea balneolensis</name>
    <dbReference type="NCBI Taxonomy" id="287478"/>
    <lineage>
        <taxon>Bacteria</taxon>
        <taxon>Pseudomonadati</taxon>
        <taxon>Pseudomonadota</taxon>
        <taxon>Alphaproteobacteria</taxon>
        <taxon>Maricaulales</taxon>
        <taxon>Robiginitomaculaceae</taxon>
        <taxon>Hellea</taxon>
    </lineage>
</organism>
<dbReference type="InterPro" id="IPR038591">
    <property type="entry name" value="NolW-like_sf"/>
</dbReference>
<dbReference type="GO" id="GO:0009306">
    <property type="term" value="P:protein secretion"/>
    <property type="evidence" value="ECO:0007669"/>
    <property type="project" value="InterPro"/>
</dbReference>
<evidence type="ECO:0000256" key="3">
    <source>
        <dbReference type="ARBA" id="ARBA00023136"/>
    </source>
</evidence>
<evidence type="ECO:0000256" key="1">
    <source>
        <dbReference type="ARBA" id="ARBA00004370"/>
    </source>
</evidence>
<dbReference type="AlphaFoldDB" id="A0A7C3C9G6"/>
<protein>
    <submittedName>
        <fullName evidence="9">Uncharacterized protein</fullName>
    </submittedName>
</protein>
<dbReference type="GO" id="GO:0009279">
    <property type="term" value="C:cell outer membrane"/>
    <property type="evidence" value="ECO:0007669"/>
    <property type="project" value="UniProtKB-SubCell"/>
</dbReference>
<dbReference type="InterPro" id="IPR050810">
    <property type="entry name" value="Bact_Secretion_Sys_Channel"/>
</dbReference>
<comment type="caution">
    <text evidence="9">The sequence shown here is derived from an EMBL/GenBank/DDBJ whole genome shotgun (WGS) entry which is preliminary data.</text>
</comment>
<reference evidence="9" key="1">
    <citation type="journal article" date="2020" name="mSystems">
        <title>Genome- and Community-Level Interaction Insights into Carbon Utilization and Element Cycling Functions of Hydrothermarchaeota in Hydrothermal Sediment.</title>
        <authorList>
            <person name="Zhou Z."/>
            <person name="Liu Y."/>
            <person name="Xu W."/>
            <person name="Pan J."/>
            <person name="Luo Z.H."/>
            <person name="Li M."/>
        </authorList>
    </citation>
    <scope>NUCLEOTIDE SEQUENCE [LARGE SCALE GENOMIC DNA]</scope>
    <source>
        <strain evidence="9">HyVt-489</strain>
    </source>
</reference>
<dbReference type="PANTHER" id="PTHR30332:SF25">
    <property type="entry name" value="SECRETIN XPSD"/>
    <property type="match status" value="1"/>
</dbReference>
<dbReference type="InterPro" id="IPR001775">
    <property type="entry name" value="GspD/PilQ"/>
</dbReference>
<name>A0A7C3C9G6_9PROT</name>
<keyword evidence="2" id="KW-0732">Signal</keyword>
<dbReference type="PRINTS" id="PR00811">
    <property type="entry name" value="BCTERIALGSPD"/>
</dbReference>
<accession>A0A7C3C9G6</accession>